<dbReference type="GO" id="GO:0046930">
    <property type="term" value="C:pore complex"/>
    <property type="evidence" value="ECO:0007669"/>
    <property type="project" value="UniProtKB-KW"/>
</dbReference>
<dbReference type="CDD" id="cd07306">
    <property type="entry name" value="Porin3_VDAC"/>
    <property type="match status" value="1"/>
</dbReference>
<dbReference type="Gene3D" id="2.40.160.10">
    <property type="entry name" value="Porin"/>
    <property type="match status" value="1"/>
</dbReference>
<evidence type="ECO:0000256" key="4">
    <source>
        <dbReference type="ARBA" id="ARBA00022452"/>
    </source>
</evidence>
<keyword evidence="7" id="KW-0626">Porin</keyword>
<keyword evidence="8" id="KW-0472">Membrane</keyword>
<keyword evidence="3" id="KW-0813">Transport</keyword>
<evidence type="ECO:0000256" key="3">
    <source>
        <dbReference type="ARBA" id="ARBA00022448"/>
    </source>
</evidence>
<proteinExistence type="inferred from homology"/>
<reference evidence="12" key="1">
    <citation type="submission" date="2024-07" db="EMBL/GenBank/DDBJ databases">
        <title>Two chromosome-level genome assemblies of Korean endemic species Abeliophyllum distichum and Forsythia ovata (Oleaceae).</title>
        <authorList>
            <person name="Jang H."/>
        </authorList>
    </citation>
    <scope>NUCLEOTIDE SEQUENCE [LARGE SCALE GENOMIC DNA]</scope>
</reference>
<dbReference type="AlphaFoldDB" id="A0ABD1UUZ7"/>
<name>A0ABD1UUZ7_9LAMI</name>
<dbReference type="Proteomes" id="UP001604277">
    <property type="component" value="Unassembled WGS sequence"/>
</dbReference>
<dbReference type="GO" id="GO:0015288">
    <property type="term" value="F:porin activity"/>
    <property type="evidence" value="ECO:0007669"/>
    <property type="project" value="UniProtKB-KW"/>
</dbReference>
<dbReference type="GO" id="GO:0005739">
    <property type="term" value="C:mitochondrion"/>
    <property type="evidence" value="ECO:0007669"/>
    <property type="project" value="UniProtKB-ARBA"/>
</dbReference>
<evidence type="ECO:0000256" key="1">
    <source>
        <dbReference type="ARBA" id="ARBA00004370"/>
    </source>
</evidence>
<accession>A0ABD1UUZ7</accession>
<gene>
    <name evidence="11" type="ORF">Fot_20951</name>
</gene>
<dbReference type="GO" id="GO:0006811">
    <property type="term" value="P:monoatomic ion transport"/>
    <property type="evidence" value="ECO:0007669"/>
    <property type="project" value="UniProtKB-KW"/>
</dbReference>
<evidence type="ECO:0000256" key="10">
    <source>
        <dbReference type="ARBA" id="ARBA00082427"/>
    </source>
</evidence>
<comment type="subcellular location">
    <subcellularLocation>
        <location evidence="1">Membrane</location>
    </subcellularLocation>
</comment>
<dbReference type="PANTHER" id="PTHR11743">
    <property type="entry name" value="VOLTAGE-DEPENDENT ANION-SELECTIVE CHANNEL"/>
    <property type="match status" value="1"/>
</dbReference>
<dbReference type="PANTHER" id="PTHR11743:SF23">
    <property type="entry name" value="MITOCHONDRIAL OUTER MEMBRANE PROTEIN PORIN 5-RELATED"/>
    <property type="match status" value="1"/>
</dbReference>
<dbReference type="EMBL" id="JBFOLJ010000006">
    <property type="protein sequence ID" value="KAL2528350.1"/>
    <property type="molecule type" value="Genomic_DNA"/>
</dbReference>
<evidence type="ECO:0000256" key="5">
    <source>
        <dbReference type="ARBA" id="ARBA00022692"/>
    </source>
</evidence>
<dbReference type="FunFam" id="2.40.160.10:FF:000003">
    <property type="entry name" value="Outer mitochondrial membrane protein porin"/>
    <property type="match status" value="1"/>
</dbReference>
<evidence type="ECO:0000256" key="9">
    <source>
        <dbReference type="ARBA" id="ARBA00054641"/>
    </source>
</evidence>
<evidence type="ECO:0000313" key="12">
    <source>
        <dbReference type="Proteomes" id="UP001604277"/>
    </source>
</evidence>
<keyword evidence="4" id="KW-1134">Transmembrane beta strand</keyword>
<evidence type="ECO:0000313" key="11">
    <source>
        <dbReference type="EMBL" id="KAL2528350.1"/>
    </source>
</evidence>
<dbReference type="Pfam" id="PF01459">
    <property type="entry name" value="Porin_3"/>
    <property type="match status" value="1"/>
</dbReference>
<keyword evidence="5" id="KW-0812">Transmembrane</keyword>
<keyword evidence="6" id="KW-0406">Ion transport</keyword>
<evidence type="ECO:0000256" key="6">
    <source>
        <dbReference type="ARBA" id="ARBA00023065"/>
    </source>
</evidence>
<evidence type="ECO:0000256" key="7">
    <source>
        <dbReference type="ARBA" id="ARBA00023114"/>
    </source>
</evidence>
<organism evidence="11 12">
    <name type="scientific">Forsythia ovata</name>
    <dbReference type="NCBI Taxonomy" id="205694"/>
    <lineage>
        <taxon>Eukaryota</taxon>
        <taxon>Viridiplantae</taxon>
        <taxon>Streptophyta</taxon>
        <taxon>Embryophyta</taxon>
        <taxon>Tracheophyta</taxon>
        <taxon>Spermatophyta</taxon>
        <taxon>Magnoliopsida</taxon>
        <taxon>eudicotyledons</taxon>
        <taxon>Gunneridae</taxon>
        <taxon>Pentapetalae</taxon>
        <taxon>asterids</taxon>
        <taxon>lamiids</taxon>
        <taxon>Lamiales</taxon>
        <taxon>Oleaceae</taxon>
        <taxon>Forsythieae</taxon>
        <taxon>Forsythia</taxon>
    </lineage>
</organism>
<keyword evidence="12" id="KW-1185">Reference proteome</keyword>
<sequence length="276" mass="29331">MSKGPGLFSDIGKKSKDLLTKDYLSDHKFSVSTYSASGVALTSSTVKKGGYSSGDVAVQFAYRNTSVDAKVDTESNLSATLTFAEIVPSSKTIASLKFPNYESGKMEFQYYHPHATFTTAVGLNQSPAVDLSVALGTSTFGLGAEAGYETTSGKFTKYTAGISVTKPDSCASIILSDKGDSVKASYLHYLDQSKKSAAVGEITRKFSTNENTFTVGGSCAIDSLTLVKMKFNNHGSLGAVLQHELIRKSIVTISSEFDTKALNKTPRFGVALALKP</sequence>
<comment type="function">
    <text evidence="9">Forms a channel through the cell membrane that allows diffusion of small hydrophilic molecules. The channel adopts an open conformation at low or zero membrane potential and a closed conformation at potentials above 30-40 mV. The open state has a weak anion selectivity whereas the closed state is cation-selective.</text>
</comment>
<evidence type="ECO:0000256" key="8">
    <source>
        <dbReference type="ARBA" id="ARBA00023136"/>
    </source>
</evidence>
<dbReference type="InterPro" id="IPR023614">
    <property type="entry name" value="Porin_dom_sf"/>
</dbReference>
<comment type="similarity">
    <text evidence="2">Belongs to the eukaryotic mitochondrial porin (TC 1.B.8.1) family.</text>
</comment>
<comment type="caution">
    <text evidence="11">The sequence shown here is derived from an EMBL/GenBank/DDBJ whole genome shotgun (WGS) entry which is preliminary data.</text>
</comment>
<protein>
    <recommendedName>
        <fullName evidence="10">Voltage-dependent anion-selective channel protein</fullName>
    </recommendedName>
</protein>
<dbReference type="InterPro" id="IPR027246">
    <property type="entry name" value="Porin_Euk/Tom40"/>
</dbReference>
<dbReference type="InterPro" id="IPR001925">
    <property type="entry name" value="Porin_Euk"/>
</dbReference>
<evidence type="ECO:0000256" key="2">
    <source>
        <dbReference type="ARBA" id="ARBA00009624"/>
    </source>
</evidence>